<evidence type="ECO:0000313" key="2">
    <source>
        <dbReference type="Proteomes" id="UP000030669"/>
    </source>
</evidence>
<protein>
    <recommendedName>
        <fullName evidence="3">F-box domain-containing protein</fullName>
    </recommendedName>
</protein>
<dbReference type="AlphaFoldDB" id="S7Q455"/>
<name>S7Q455_GLOTA</name>
<evidence type="ECO:0008006" key="3">
    <source>
        <dbReference type="Google" id="ProtNLM"/>
    </source>
</evidence>
<evidence type="ECO:0000313" key="1">
    <source>
        <dbReference type="EMBL" id="EPQ54801.1"/>
    </source>
</evidence>
<proteinExistence type="predicted"/>
<reference evidence="1 2" key="1">
    <citation type="journal article" date="2012" name="Science">
        <title>The Paleozoic origin of enzymatic lignin decomposition reconstructed from 31 fungal genomes.</title>
        <authorList>
            <person name="Floudas D."/>
            <person name="Binder M."/>
            <person name="Riley R."/>
            <person name="Barry K."/>
            <person name="Blanchette R.A."/>
            <person name="Henrissat B."/>
            <person name="Martinez A.T."/>
            <person name="Otillar R."/>
            <person name="Spatafora J.W."/>
            <person name="Yadav J.S."/>
            <person name="Aerts A."/>
            <person name="Benoit I."/>
            <person name="Boyd A."/>
            <person name="Carlson A."/>
            <person name="Copeland A."/>
            <person name="Coutinho P.M."/>
            <person name="de Vries R.P."/>
            <person name="Ferreira P."/>
            <person name="Findley K."/>
            <person name="Foster B."/>
            <person name="Gaskell J."/>
            <person name="Glotzer D."/>
            <person name="Gorecki P."/>
            <person name="Heitman J."/>
            <person name="Hesse C."/>
            <person name="Hori C."/>
            <person name="Igarashi K."/>
            <person name="Jurgens J.A."/>
            <person name="Kallen N."/>
            <person name="Kersten P."/>
            <person name="Kohler A."/>
            <person name="Kuees U."/>
            <person name="Kumar T.K.A."/>
            <person name="Kuo A."/>
            <person name="LaButti K."/>
            <person name="Larrondo L.F."/>
            <person name="Lindquist E."/>
            <person name="Ling A."/>
            <person name="Lombard V."/>
            <person name="Lucas S."/>
            <person name="Lundell T."/>
            <person name="Martin R."/>
            <person name="McLaughlin D.J."/>
            <person name="Morgenstern I."/>
            <person name="Morin E."/>
            <person name="Murat C."/>
            <person name="Nagy L.G."/>
            <person name="Nolan M."/>
            <person name="Ohm R.A."/>
            <person name="Patyshakuliyeva A."/>
            <person name="Rokas A."/>
            <person name="Ruiz-Duenas F.J."/>
            <person name="Sabat G."/>
            <person name="Salamov A."/>
            <person name="Samejima M."/>
            <person name="Schmutz J."/>
            <person name="Slot J.C."/>
            <person name="St John F."/>
            <person name="Stenlid J."/>
            <person name="Sun H."/>
            <person name="Sun S."/>
            <person name="Syed K."/>
            <person name="Tsang A."/>
            <person name="Wiebenga A."/>
            <person name="Young D."/>
            <person name="Pisabarro A."/>
            <person name="Eastwood D.C."/>
            <person name="Martin F."/>
            <person name="Cullen D."/>
            <person name="Grigoriev I.V."/>
            <person name="Hibbett D.S."/>
        </authorList>
    </citation>
    <scope>NUCLEOTIDE SEQUENCE [LARGE SCALE GENOMIC DNA]</scope>
    <source>
        <strain evidence="1 2">ATCC 11539</strain>
    </source>
</reference>
<dbReference type="Proteomes" id="UP000030669">
    <property type="component" value="Unassembled WGS sequence"/>
</dbReference>
<dbReference type="eggNOG" id="ENOG502SWK5">
    <property type="taxonomic scope" value="Eukaryota"/>
</dbReference>
<gene>
    <name evidence="1" type="ORF">GLOTRDRAFT_42902</name>
</gene>
<accession>S7Q455</accession>
<dbReference type="RefSeq" id="XP_007866650.1">
    <property type="nucleotide sequence ID" value="XM_007868459.1"/>
</dbReference>
<dbReference type="EMBL" id="KB469303">
    <property type="protein sequence ID" value="EPQ54801.1"/>
    <property type="molecule type" value="Genomic_DNA"/>
</dbReference>
<dbReference type="GeneID" id="19306165"/>
<dbReference type="OMA" id="ERSEECP"/>
<sequence length="79" mass="9138">MNKIPLEICERMFSFACTDDGTTGCSLSLVSRYVRDASRRVRLQSVALQTYQQMQKFCVMVENLPPRHRRVHHLLLTGP</sequence>
<dbReference type="KEGG" id="gtr:GLOTRDRAFT_42902"/>
<dbReference type="OrthoDB" id="2748701at2759"/>
<keyword evidence="2" id="KW-1185">Reference proteome</keyword>
<feature type="non-terminal residue" evidence="1">
    <location>
        <position position="79"/>
    </location>
</feature>
<dbReference type="STRING" id="670483.S7Q455"/>
<dbReference type="HOGENOM" id="CLU_172948_0_0_1"/>
<organism evidence="1 2">
    <name type="scientific">Gloeophyllum trabeum (strain ATCC 11539 / FP-39264 / Madison 617)</name>
    <name type="common">Brown rot fungus</name>
    <dbReference type="NCBI Taxonomy" id="670483"/>
    <lineage>
        <taxon>Eukaryota</taxon>
        <taxon>Fungi</taxon>
        <taxon>Dikarya</taxon>
        <taxon>Basidiomycota</taxon>
        <taxon>Agaricomycotina</taxon>
        <taxon>Agaricomycetes</taxon>
        <taxon>Gloeophyllales</taxon>
        <taxon>Gloeophyllaceae</taxon>
        <taxon>Gloeophyllum</taxon>
    </lineage>
</organism>